<dbReference type="PANTHER" id="PTHR14136">
    <property type="entry name" value="BTB_POZ DOMAIN-CONTAINING PROTEIN KCTD9"/>
    <property type="match status" value="1"/>
</dbReference>
<organism evidence="2 3">
    <name type="scientific">Tsukamurella columbiensis</name>
    <dbReference type="NCBI Taxonomy" id="128509"/>
    <lineage>
        <taxon>Bacteria</taxon>
        <taxon>Bacillati</taxon>
        <taxon>Actinomycetota</taxon>
        <taxon>Actinomycetes</taxon>
        <taxon>Mycobacteriales</taxon>
        <taxon>Tsukamurellaceae</taxon>
        <taxon>Tsukamurella</taxon>
    </lineage>
</organism>
<sequence>MIGDTEIELMQLEHAMEAQGITTVSGGPMGRFAEVVALADIADRAGGKEPWMHLHREDPEFVRRSRRAIVDADVQGPAQQDSPLRGLLAEVIDELDKHTGDQSAAEAQETLRRVHVALLRAQVTEYLGTGEVVHVPSTSEGRAVEANRAFDELYAVSHAAEIATKFAQTVEELDALGVPYRVEDLRDADPTVSAHYDSTGRTNTPIVVAANGTWWPGFKPDEIAAVAEQYRAESERQTGYVVTRDGEHVTQEDVLGAIQDDEYAHLLDDPRENGLEGALLTGIDAEGSGAVFRGHYRGARFVDCNGLVFRHADLTGATFTNCTIAAADDADFTAARLTGTRFAEGHHVGVTFRDALLQDVSMEKTRLVSVDFSEATLRNVDMKGAKVRGDYSLEGARVSDCDLRYAVFSPALNNTALTDVRWERTNVDGAWFRDAVFVENGFRDMDLGRADITSASFDGSRFTAVDLADDAALGAVLSSAGVVFNDAPGGRPHPAIRSQAMTVEVYDSLDPRDPPAYEFTVPGHDVEQAIAAARARLGAEATVGTLDADEIGGAIASVEDRDGVHGRVVVTRVEERPREVPDRVIERDAGASVSRCFAGGLSMPPSRATSAAPAAGANAAPGSVREAESDRGR</sequence>
<proteinExistence type="predicted"/>
<feature type="compositionally biased region" description="Low complexity" evidence="1">
    <location>
        <begin position="602"/>
        <end position="623"/>
    </location>
</feature>
<evidence type="ECO:0000313" key="3">
    <source>
        <dbReference type="Proteomes" id="UP000556611"/>
    </source>
</evidence>
<evidence type="ECO:0000256" key="1">
    <source>
        <dbReference type="SAM" id="MobiDB-lite"/>
    </source>
</evidence>
<dbReference type="InterPro" id="IPR051082">
    <property type="entry name" value="Pentapeptide-BTB/POZ_domain"/>
</dbReference>
<dbReference type="Gene3D" id="3.40.30.10">
    <property type="entry name" value="Glutaredoxin"/>
    <property type="match status" value="1"/>
</dbReference>
<dbReference type="Pfam" id="PF00805">
    <property type="entry name" value="Pentapeptide"/>
    <property type="match status" value="1"/>
</dbReference>
<reference evidence="2 3" key="1">
    <citation type="submission" date="2020-04" db="EMBL/GenBank/DDBJ databases">
        <title>MicrobeNet Type strains.</title>
        <authorList>
            <person name="Nicholson A.C."/>
        </authorList>
    </citation>
    <scope>NUCLEOTIDE SEQUENCE [LARGE SCALE GENOMIC DNA]</scope>
    <source>
        <strain evidence="2 3">ATCC BAA-330</strain>
    </source>
</reference>
<name>A0ABX1LLI3_9ACTN</name>
<dbReference type="Proteomes" id="UP000556611">
    <property type="component" value="Unassembled WGS sequence"/>
</dbReference>
<keyword evidence="3" id="KW-1185">Reference proteome</keyword>
<dbReference type="SUPFAM" id="SSF141571">
    <property type="entry name" value="Pentapeptide repeat-like"/>
    <property type="match status" value="1"/>
</dbReference>
<dbReference type="Gene3D" id="2.160.20.80">
    <property type="entry name" value="E3 ubiquitin-protein ligase SopA"/>
    <property type="match status" value="2"/>
</dbReference>
<feature type="region of interest" description="Disordered" evidence="1">
    <location>
        <begin position="596"/>
        <end position="633"/>
    </location>
</feature>
<dbReference type="RefSeq" id="WP_191834325.1">
    <property type="nucleotide sequence ID" value="NZ_JABARZ010000032.1"/>
</dbReference>
<comment type="caution">
    <text evidence="2">The sequence shown here is derived from an EMBL/GenBank/DDBJ whole genome shotgun (WGS) entry which is preliminary data.</text>
</comment>
<gene>
    <name evidence="2" type="ORF">HHU10_22180</name>
</gene>
<dbReference type="EMBL" id="JABARZ010000032">
    <property type="protein sequence ID" value="NMD58330.1"/>
    <property type="molecule type" value="Genomic_DNA"/>
</dbReference>
<dbReference type="InterPro" id="IPR001646">
    <property type="entry name" value="5peptide_repeat"/>
</dbReference>
<dbReference type="PANTHER" id="PTHR14136:SF17">
    <property type="entry name" value="BTB_POZ DOMAIN-CONTAINING PROTEIN KCTD9"/>
    <property type="match status" value="1"/>
</dbReference>
<evidence type="ECO:0008006" key="4">
    <source>
        <dbReference type="Google" id="ProtNLM"/>
    </source>
</evidence>
<accession>A0ABX1LLI3</accession>
<protein>
    <recommendedName>
        <fullName evidence="4">Pentapeptide repeat-containing protein</fullName>
    </recommendedName>
</protein>
<evidence type="ECO:0000313" key="2">
    <source>
        <dbReference type="EMBL" id="NMD58330.1"/>
    </source>
</evidence>